<dbReference type="Pfam" id="PF00111">
    <property type="entry name" value="Fer2"/>
    <property type="match status" value="1"/>
</dbReference>
<comment type="caution">
    <text evidence="3">The sequence shown here is derived from an EMBL/GenBank/DDBJ whole genome shotgun (WGS) entry which is preliminary data.</text>
</comment>
<dbReference type="SUPFAM" id="SSF52343">
    <property type="entry name" value="Ferredoxin reductase-like, C-terminal NADP-linked domain"/>
    <property type="match status" value="1"/>
</dbReference>
<dbReference type="InterPro" id="IPR017927">
    <property type="entry name" value="FAD-bd_FR_type"/>
</dbReference>
<evidence type="ECO:0000259" key="2">
    <source>
        <dbReference type="PROSITE" id="PS51384"/>
    </source>
</evidence>
<dbReference type="AlphaFoldDB" id="A0A418WFU8"/>
<dbReference type="InterPro" id="IPR036010">
    <property type="entry name" value="2Fe-2S_ferredoxin-like_sf"/>
</dbReference>
<protein>
    <submittedName>
        <fullName evidence="3">Phenol hydroxylase</fullName>
    </submittedName>
</protein>
<evidence type="ECO:0000259" key="1">
    <source>
        <dbReference type="PROSITE" id="PS51085"/>
    </source>
</evidence>
<dbReference type="OrthoDB" id="9806195at2"/>
<dbReference type="PROSITE" id="PS00197">
    <property type="entry name" value="2FE2S_FER_1"/>
    <property type="match status" value="1"/>
</dbReference>
<dbReference type="Gene3D" id="2.40.30.10">
    <property type="entry name" value="Translation factors"/>
    <property type="match status" value="1"/>
</dbReference>
<dbReference type="Gene3D" id="3.40.50.80">
    <property type="entry name" value="Nucleotide-binding domain of ferredoxin-NADP reductase (FNR) module"/>
    <property type="match status" value="1"/>
</dbReference>
<dbReference type="InterPro" id="IPR001433">
    <property type="entry name" value="OxRdtase_FAD/NAD-bd"/>
</dbReference>
<sequence>MTLSSYKVTVEPLGQAVLVAEGQTILDACLRNGIYLPYQCNHGLCSTCKITVVDGEVDQGDASPFALMDFERDEGRALACCARPLSDVTIEADIEVDPDARNCQVLDVEAKVAAIQNLSRDIKGIWLDPGAATMDFQAGQYVNLRLPGIEGERAFSLANPPGEGLLELHVRLVPGGRGTSFLHQMLKPGDTLSLSGPFGRFYVRESSTAPMIFIAGGSGLSSPKSMVQDLLGRGCTLPITLLHGVRQRQDLYYDDLFAELTARHPNFAYVPVLSDPQPGDGWTGETGFVHEAAVRRFDGVFRGHKAYLCGPPPMIDAAIRALMKGRLFERDIHTESFLTKADGGAPMRSPLSQRM</sequence>
<dbReference type="CDD" id="cd00207">
    <property type="entry name" value="fer2"/>
    <property type="match status" value="1"/>
</dbReference>
<gene>
    <name evidence="3" type="ORF">D3874_19315</name>
</gene>
<dbReference type="PROSITE" id="PS51085">
    <property type="entry name" value="2FE2S_FER_2"/>
    <property type="match status" value="1"/>
</dbReference>
<keyword evidence="4" id="KW-1185">Reference proteome</keyword>
<dbReference type="InterPro" id="IPR001041">
    <property type="entry name" value="2Fe-2S_ferredoxin-type"/>
</dbReference>
<reference evidence="3 4" key="1">
    <citation type="submission" date="2018-09" db="EMBL/GenBank/DDBJ databases">
        <authorList>
            <person name="Zhu H."/>
        </authorList>
    </citation>
    <scope>NUCLEOTIDE SEQUENCE [LARGE SCALE GENOMIC DNA]</scope>
    <source>
        <strain evidence="3 4">K1W22B-8</strain>
    </source>
</reference>
<dbReference type="Gene3D" id="3.10.20.30">
    <property type="match status" value="1"/>
</dbReference>
<dbReference type="RefSeq" id="WP_119779798.1">
    <property type="nucleotide sequence ID" value="NZ_QYUK01000011.1"/>
</dbReference>
<dbReference type="Proteomes" id="UP000284605">
    <property type="component" value="Unassembled WGS sequence"/>
</dbReference>
<dbReference type="InterPro" id="IPR039261">
    <property type="entry name" value="FNR_nucleotide-bd"/>
</dbReference>
<dbReference type="InterPro" id="IPR008333">
    <property type="entry name" value="Cbr1-like_FAD-bd_dom"/>
</dbReference>
<feature type="domain" description="2Fe-2S ferredoxin-type" evidence="1">
    <location>
        <begin position="6"/>
        <end position="96"/>
    </location>
</feature>
<dbReference type="EMBL" id="QYUK01000011">
    <property type="protein sequence ID" value="RJF88860.1"/>
    <property type="molecule type" value="Genomic_DNA"/>
</dbReference>
<dbReference type="InterPro" id="IPR017938">
    <property type="entry name" value="Riboflavin_synthase-like_b-brl"/>
</dbReference>
<dbReference type="PANTHER" id="PTHR47354:SF5">
    <property type="entry name" value="PROTEIN RFBI"/>
    <property type="match status" value="1"/>
</dbReference>
<dbReference type="SUPFAM" id="SSF54292">
    <property type="entry name" value="2Fe-2S ferredoxin-like"/>
    <property type="match status" value="1"/>
</dbReference>
<dbReference type="InterPro" id="IPR050415">
    <property type="entry name" value="MRET"/>
</dbReference>
<dbReference type="GO" id="GO:0016491">
    <property type="term" value="F:oxidoreductase activity"/>
    <property type="evidence" value="ECO:0007669"/>
    <property type="project" value="InterPro"/>
</dbReference>
<dbReference type="InterPro" id="IPR006058">
    <property type="entry name" value="2Fe2S_fd_BS"/>
</dbReference>
<dbReference type="GO" id="GO:0051537">
    <property type="term" value="F:2 iron, 2 sulfur cluster binding"/>
    <property type="evidence" value="ECO:0007669"/>
    <property type="project" value="InterPro"/>
</dbReference>
<dbReference type="SUPFAM" id="SSF63380">
    <property type="entry name" value="Riboflavin synthase domain-like"/>
    <property type="match status" value="1"/>
</dbReference>
<evidence type="ECO:0000313" key="4">
    <source>
        <dbReference type="Proteomes" id="UP000284605"/>
    </source>
</evidence>
<organism evidence="3 4">
    <name type="scientific">Oleomonas cavernae</name>
    <dbReference type="NCBI Taxonomy" id="2320859"/>
    <lineage>
        <taxon>Bacteria</taxon>
        <taxon>Pseudomonadati</taxon>
        <taxon>Pseudomonadota</taxon>
        <taxon>Alphaproteobacteria</taxon>
        <taxon>Acetobacterales</taxon>
        <taxon>Acetobacteraceae</taxon>
        <taxon>Oleomonas</taxon>
    </lineage>
</organism>
<evidence type="ECO:0000313" key="3">
    <source>
        <dbReference type="EMBL" id="RJF88860.1"/>
    </source>
</evidence>
<accession>A0A418WFU8</accession>
<name>A0A418WFU8_9PROT</name>
<dbReference type="Pfam" id="PF00175">
    <property type="entry name" value="NAD_binding_1"/>
    <property type="match status" value="1"/>
</dbReference>
<proteinExistence type="predicted"/>
<dbReference type="PRINTS" id="PR00410">
    <property type="entry name" value="PHEHYDRXLASE"/>
</dbReference>
<dbReference type="InterPro" id="IPR012675">
    <property type="entry name" value="Beta-grasp_dom_sf"/>
</dbReference>
<dbReference type="PANTHER" id="PTHR47354">
    <property type="entry name" value="NADH OXIDOREDUCTASE HCR"/>
    <property type="match status" value="1"/>
</dbReference>
<dbReference type="PROSITE" id="PS51384">
    <property type="entry name" value="FAD_FR"/>
    <property type="match status" value="1"/>
</dbReference>
<feature type="domain" description="FAD-binding FR-type" evidence="2">
    <location>
        <begin position="105"/>
        <end position="204"/>
    </location>
</feature>
<dbReference type="Pfam" id="PF00970">
    <property type="entry name" value="FAD_binding_6"/>
    <property type="match status" value="1"/>
</dbReference>